<evidence type="ECO:0000256" key="12">
    <source>
        <dbReference type="ARBA" id="ARBA00023136"/>
    </source>
</evidence>
<keyword evidence="10 17" id="KW-1133">Transmembrane helix</keyword>
<evidence type="ECO:0000256" key="11">
    <source>
        <dbReference type="ARBA" id="ARBA00023128"/>
    </source>
</evidence>
<keyword evidence="19" id="KW-1185">Reference proteome</keyword>
<evidence type="ECO:0000256" key="17">
    <source>
        <dbReference type="SAM" id="Phobius"/>
    </source>
</evidence>
<dbReference type="Proteomes" id="UP000031036">
    <property type="component" value="Unassembled WGS sequence"/>
</dbReference>
<protein>
    <recommendedName>
        <fullName evidence="16">Protein JTB</fullName>
    </recommendedName>
</protein>
<dbReference type="GO" id="GO:0000281">
    <property type="term" value="P:mitotic cytokinesis"/>
    <property type="evidence" value="ECO:0007669"/>
    <property type="project" value="TreeGrafter"/>
</dbReference>
<dbReference type="PANTHER" id="PTHR13041">
    <property type="entry name" value="JTB PROTEIN-RELATED"/>
    <property type="match status" value="1"/>
</dbReference>
<evidence type="ECO:0000256" key="3">
    <source>
        <dbReference type="ARBA" id="ARBA00004300"/>
    </source>
</evidence>
<dbReference type="EMBL" id="JPKZ01002974">
    <property type="protein sequence ID" value="KHN74087.1"/>
    <property type="molecule type" value="Genomic_DNA"/>
</dbReference>
<dbReference type="PANTHER" id="PTHR13041:SF3">
    <property type="entry name" value="PROTEIN JTB"/>
    <property type="match status" value="1"/>
</dbReference>
<evidence type="ECO:0000256" key="7">
    <source>
        <dbReference type="ARBA" id="ARBA00022692"/>
    </source>
</evidence>
<keyword evidence="7 17" id="KW-0812">Transmembrane</keyword>
<keyword evidence="9" id="KW-0498">Mitosis</keyword>
<keyword evidence="11" id="KW-0496">Mitochondrion</keyword>
<dbReference type="Pfam" id="PF05439">
    <property type="entry name" value="JTB"/>
    <property type="match status" value="1"/>
</dbReference>
<evidence type="ECO:0000256" key="2">
    <source>
        <dbReference type="ARBA" id="ARBA00004186"/>
    </source>
</evidence>
<evidence type="ECO:0000313" key="18">
    <source>
        <dbReference type="EMBL" id="KHN74087.1"/>
    </source>
</evidence>
<dbReference type="GO" id="GO:0005739">
    <property type="term" value="C:mitochondrion"/>
    <property type="evidence" value="ECO:0007669"/>
    <property type="project" value="UniProtKB-SubCell"/>
</dbReference>
<keyword evidence="13" id="KW-0206">Cytoskeleton</keyword>
<dbReference type="InterPro" id="IPR008657">
    <property type="entry name" value="JTB"/>
</dbReference>
<evidence type="ECO:0000256" key="16">
    <source>
        <dbReference type="ARBA" id="ARBA00068227"/>
    </source>
</evidence>
<keyword evidence="6" id="KW-0132">Cell division</keyword>
<evidence type="ECO:0000256" key="4">
    <source>
        <dbReference type="ARBA" id="ARBA00004479"/>
    </source>
</evidence>
<evidence type="ECO:0000256" key="13">
    <source>
        <dbReference type="ARBA" id="ARBA00023212"/>
    </source>
</evidence>
<proteinExistence type="inferred from homology"/>
<evidence type="ECO:0000256" key="14">
    <source>
        <dbReference type="ARBA" id="ARBA00023306"/>
    </source>
</evidence>
<feature type="transmembrane region" description="Helical" evidence="17">
    <location>
        <begin position="7"/>
        <end position="27"/>
    </location>
</feature>
<evidence type="ECO:0000256" key="15">
    <source>
        <dbReference type="ARBA" id="ARBA00060886"/>
    </source>
</evidence>
<evidence type="ECO:0000256" key="1">
    <source>
        <dbReference type="ARBA" id="ARBA00004173"/>
    </source>
</evidence>
<organism evidence="18 19">
    <name type="scientific">Toxocara canis</name>
    <name type="common">Canine roundworm</name>
    <dbReference type="NCBI Taxonomy" id="6265"/>
    <lineage>
        <taxon>Eukaryota</taxon>
        <taxon>Metazoa</taxon>
        <taxon>Ecdysozoa</taxon>
        <taxon>Nematoda</taxon>
        <taxon>Chromadorea</taxon>
        <taxon>Rhabditida</taxon>
        <taxon>Spirurina</taxon>
        <taxon>Ascaridomorpha</taxon>
        <taxon>Ascaridoidea</taxon>
        <taxon>Toxocaridae</taxon>
        <taxon>Toxocara</taxon>
    </lineage>
</organism>
<name>A0A0B2UYB7_TOXCA</name>
<dbReference type="Gene3D" id="3.30.720.220">
    <property type="match status" value="1"/>
</dbReference>
<dbReference type="GO" id="GO:0005813">
    <property type="term" value="C:centrosome"/>
    <property type="evidence" value="ECO:0007669"/>
    <property type="project" value="UniProtKB-SubCell"/>
</dbReference>
<dbReference type="GO" id="GO:0005819">
    <property type="term" value="C:spindle"/>
    <property type="evidence" value="ECO:0007669"/>
    <property type="project" value="UniProtKB-SubCell"/>
</dbReference>
<comment type="caution">
    <text evidence="18">The sequence shown here is derived from an EMBL/GenBank/DDBJ whole genome shotgun (WGS) entry which is preliminary data.</text>
</comment>
<keyword evidence="14" id="KW-0131">Cell cycle</keyword>
<evidence type="ECO:0000256" key="9">
    <source>
        <dbReference type="ARBA" id="ARBA00022776"/>
    </source>
</evidence>
<evidence type="ECO:0000256" key="8">
    <source>
        <dbReference type="ARBA" id="ARBA00022729"/>
    </source>
</evidence>
<comment type="similarity">
    <text evidence="15">Belongs to the JTB family.</text>
</comment>
<evidence type="ECO:0000256" key="6">
    <source>
        <dbReference type="ARBA" id="ARBA00022618"/>
    </source>
</evidence>
<dbReference type="OrthoDB" id="5971907at2759"/>
<dbReference type="GO" id="GO:0030496">
    <property type="term" value="C:midbody"/>
    <property type="evidence" value="ECO:0007669"/>
    <property type="project" value="TreeGrafter"/>
</dbReference>
<gene>
    <name evidence="18" type="primary">JTB</name>
    <name evidence="18" type="ORF">Tcan_08288</name>
</gene>
<sequence length="197" mass="22186">MIESCSFRRMIFCIVPFSIISALVFLIESRLEESISSGDTVLKKLVVWRSSEVTDYPISSANVSHPRNVALTTVHKVPAVSESSLVNDSSEPSSALCYMNEPFTVIEECARCSSFELDALRAGYCLESGYYDRLNCTSSGRIGLRPCYSRGDYASSRLNRVMLFWILMAVASYAFVSWRRGILDRRAYQRIQQQLGS</sequence>
<dbReference type="GO" id="GO:0016020">
    <property type="term" value="C:membrane"/>
    <property type="evidence" value="ECO:0007669"/>
    <property type="project" value="UniProtKB-SubCell"/>
</dbReference>
<comment type="subcellular location">
    <subcellularLocation>
        <location evidence="3">Cytoplasm</location>
        <location evidence="3">Cytoskeleton</location>
        <location evidence="3">Microtubule organizing center</location>
        <location evidence="3">Centrosome</location>
    </subcellularLocation>
    <subcellularLocation>
        <location evidence="2">Cytoplasm</location>
        <location evidence="2">Cytoskeleton</location>
        <location evidence="2">Spindle</location>
    </subcellularLocation>
    <subcellularLocation>
        <location evidence="4">Membrane</location>
        <topology evidence="4">Single-pass type I membrane protein</topology>
    </subcellularLocation>
    <subcellularLocation>
        <location evidence="1">Mitochondrion</location>
    </subcellularLocation>
</comment>
<reference evidence="18 19" key="1">
    <citation type="submission" date="2014-11" db="EMBL/GenBank/DDBJ databases">
        <title>Genetic blueprint of the zoonotic pathogen Toxocara canis.</title>
        <authorList>
            <person name="Zhu X.-Q."/>
            <person name="Korhonen P.K."/>
            <person name="Cai H."/>
            <person name="Young N.D."/>
            <person name="Nejsum P."/>
            <person name="von Samson-Himmelstjerna G."/>
            <person name="Boag P.R."/>
            <person name="Tan P."/>
            <person name="Li Q."/>
            <person name="Min J."/>
            <person name="Yang Y."/>
            <person name="Wang X."/>
            <person name="Fang X."/>
            <person name="Hall R.S."/>
            <person name="Hofmann A."/>
            <person name="Sternberg P.W."/>
            <person name="Jex A.R."/>
            <person name="Gasser R.B."/>
        </authorList>
    </citation>
    <scope>NUCLEOTIDE SEQUENCE [LARGE SCALE GENOMIC DNA]</scope>
    <source>
        <strain evidence="18">PN_DK_2014</strain>
    </source>
</reference>
<evidence type="ECO:0000256" key="10">
    <source>
        <dbReference type="ARBA" id="ARBA00022989"/>
    </source>
</evidence>
<dbReference type="AlphaFoldDB" id="A0A0B2UYB7"/>
<keyword evidence="5" id="KW-0963">Cytoplasm</keyword>
<feature type="transmembrane region" description="Helical" evidence="17">
    <location>
        <begin position="158"/>
        <end position="176"/>
    </location>
</feature>
<evidence type="ECO:0000313" key="19">
    <source>
        <dbReference type="Proteomes" id="UP000031036"/>
    </source>
</evidence>
<evidence type="ECO:0000256" key="5">
    <source>
        <dbReference type="ARBA" id="ARBA00022490"/>
    </source>
</evidence>
<keyword evidence="12 17" id="KW-0472">Membrane</keyword>
<accession>A0A0B2UYB7</accession>
<dbReference type="FunFam" id="3.30.720.220:FF:000001">
    <property type="entry name" value="Jumping translocation breakpoint"/>
    <property type="match status" value="1"/>
</dbReference>
<keyword evidence="8" id="KW-0732">Signal</keyword>